<accession>A0ABT2NPP3</accession>
<dbReference type="EMBL" id="JAOCQF010000001">
    <property type="protein sequence ID" value="MCT8329554.1"/>
    <property type="molecule type" value="Genomic_DNA"/>
</dbReference>
<dbReference type="Pfam" id="PF02361">
    <property type="entry name" value="CbiQ"/>
    <property type="match status" value="1"/>
</dbReference>
<dbReference type="PANTHER" id="PTHR43723">
    <property type="entry name" value="COBALT TRANSPORT PROTEIN CBIQ"/>
    <property type="match status" value="1"/>
</dbReference>
<proteinExistence type="inferred from homology"/>
<feature type="transmembrane region" description="Helical" evidence="7">
    <location>
        <begin position="226"/>
        <end position="245"/>
    </location>
</feature>
<evidence type="ECO:0000256" key="4">
    <source>
        <dbReference type="ARBA" id="ARBA00022692"/>
    </source>
</evidence>
<evidence type="ECO:0000256" key="3">
    <source>
        <dbReference type="ARBA" id="ARBA00022475"/>
    </source>
</evidence>
<dbReference type="CDD" id="cd16914">
    <property type="entry name" value="EcfT"/>
    <property type="match status" value="1"/>
</dbReference>
<dbReference type="PANTHER" id="PTHR43723:SF1">
    <property type="entry name" value="COBALT TRANSPORT PROTEIN CBIQ"/>
    <property type="match status" value="1"/>
</dbReference>
<evidence type="ECO:0000256" key="7">
    <source>
        <dbReference type="SAM" id="Phobius"/>
    </source>
</evidence>
<name>A0ABT2NPP3_9RHOB</name>
<organism evidence="8 9">
    <name type="scientific">Albidovulum sediminis</name>
    <dbReference type="NCBI Taxonomy" id="3066345"/>
    <lineage>
        <taxon>Bacteria</taxon>
        <taxon>Pseudomonadati</taxon>
        <taxon>Pseudomonadota</taxon>
        <taxon>Alphaproteobacteria</taxon>
        <taxon>Rhodobacterales</taxon>
        <taxon>Paracoccaceae</taxon>
        <taxon>Albidovulum</taxon>
    </lineage>
</organism>
<comment type="similarity">
    <text evidence="2">Belongs to the CbiQ family.</text>
</comment>
<comment type="subcellular location">
    <subcellularLocation>
        <location evidence="1">Cell membrane</location>
        <topology evidence="1">Multi-pass membrane protein</topology>
    </subcellularLocation>
</comment>
<feature type="transmembrane region" description="Helical" evidence="7">
    <location>
        <begin position="28"/>
        <end position="52"/>
    </location>
</feature>
<evidence type="ECO:0000313" key="9">
    <source>
        <dbReference type="Proteomes" id="UP001205601"/>
    </source>
</evidence>
<keyword evidence="6 7" id="KW-0472">Membrane</keyword>
<feature type="transmembrane region" description="Helical" evidence="7">
    <location>
        <begin position="105"/>
        <end position="126"/>
    </location>
</feature>
<dbReference type="InterPro" id="IPR003339">
    <property type="entry name" value="ABC/ECF_trnsptr_transmembrane"/>
</dbReference>
<evidence type="ECO:0000256" key="1">
    <source>
        <dbReference type="ARBA" id="ARBA00004651"/>
    </source>
</evidence>
<feature type="transmembrane region" description="Helical" evidence="7">
    <location>
        <begin position="64"/>
        <end position="85"/>
    </location>
</feature>
<evidence type="ECO:0000256" key="2">
    <source>
        <dbReference type="ARBA" id="ARBA00008564"/>
    </source>
</evidence>
<keyword evidence="3" id="KW-1003">Cell membrane</keyword>
<sequence length="246" mass="25996">MSISLIDRAAALSRWRRRPLAEKVTTGLGFLALAIVLPPWPGAAMVAAVMLALTFGGARVPFRLWLPVTLLPLGFLATGALVLLVEWGPVGLAPAAGGVAAAVQLVLRSGAAVTCLLFLAFTTPAADLLSGLRRVGVPAEIVEIALLTYRFVFLLGDEAVAMTTAQRARLGHATRQRWLRSTAMVIANLLPRAMDRARRLETGLAARGWQGEMRVLHDRPAASPRILGLIVALQGAVAILALAVAP</sequence>
<keyword evidence="9" id="KW-1185">Reference proteome</keyword>
<dbReference type="Proteomes" id="UP001205601">
    <property type="component" value="Unassembled WGS sequence"/>
</dbReference>
<reference evidence="9" key="1">
    <citation type="submission" date="2023-07" db="EMBL/GenBank/DDBJ databases">
        <title>Defluviimonas sediminis sp. nov., isolated from mangrove sediment.</title>
        <authorList>
            <person name="Liu L."/>
            <person name="Li J."/>
            <person name="Huang Y."/>
            <person name="Pan J."/>
            <person name="Li M."/>
        </authorList>
    </citation>
    <scope>NUCLEOTIDE SEQUENCE [LARGE SCALE GENOMIC DNA]</scope>
    <source>
        <strain evidence="9">FT324</strain>
    </source>
</reference>
<comment type="caution">
    <text evidence="8">The sequence shown here is derived from an EMBL/GenBank/DDBJ whole genome shotgun (WGS) entry which is preliminary data.</text>
</comment>
<dbReference type="RefSeq" id="WP_261494973.1">
    <property type="nucleotide sequence ID" value="NZ_JAOCQF010000001.1"/>
</dbReference>
<dbReference type="InterPro" id="IPR012809">
    <property type="entry name" value="ECF_CbiQ"/>
</dbReference>
<gene>
    <name evidence="8" type="primary">cbiQ</name>
    <name evidence="8" type="ORF">N5I32_08530</name>
</gene>
<evidence type="ECO:0000313" key="8">
    <source>
        <dbReference type="EMBL" id="MCT8329554.1"/>
    </source>
</evidence>
<protein>
    <submittedName>
        <fullName evidence="8">Cobalt ECF transporter T component CbiQ</fullName>
    </submittedName>
</protein>
<keyword evidence="4 7" id="KW-0812">Transmembrane</keyword>
<evidence type="ECO:0000256" key="6">
    <source>
        <dbReference type="ARBA" id="ARBA00023136"/>
    </source>
</evidence>
<keyword evidence="5 7" id="KW-1133">Transmembrane helix</keyword>
<evidence type="ECO:0000256" key="5">
    <source>
        <dbReference type="ARBA" id="ARBA00022989"/>
    </source>
</evidence>
<dbReference type="NCBIfam" id="TIGR02454">
    <property type="entry name" value="ECF_T_CbiQ"/>
    <property type="match status" value="1"/>
</dbReference>
<dbReference type="InterPro" id="IPR052770">
    <property type="entry name" value="Cobalt_transport_CbiQ"/>
</dbReference>